<reference evidence="7" key="1">
    <citation type="submission" date="2016-10" db="EMBL/GenBank/DDBJ databases">
        <authorList>
            <person name="Varghese N."/>
            <person name="Submissions S."/>
        </authorList>
    </citation>
    <scope>NUCLEOTIDE SEQUENCE [LARGE SCALE GENOMIC DNA]</scope>
    <source>
        <strain evidence="7">DSM 23439</strain>
    </source>
</reference>
<dbReference type="SUPFAM" id="SSF46785">
    <property type="entry name" value="Winged helix' DNA-binding domain"/>
    <property type="match status" value="1"/>
</dbReference>
<dbReference type="OrthoDB" id="5297026at2"/>
<sequence length="308" mass="34204">MKLLQLKYLCEVADCRNNASRAALRLHTSQPNVSRQIMLLEQELGIPLFSRCGRHFSGLTPGGEAVMRRARDILGDIEGIRDSARQTLDADQRCLSVATSHTLACYFLPDILGAFRRQRPDVALHITQGPPRQLQAQLVEGDVDVVISTEPMQINSAFMTQACHIADIVLIEPETSATTQPPQRVSPANLLSRSLITYTSDFTIRQRLEALARTHMMTPDVRASLMDADVIKSCVRMNMGSGIINAMALEPQRDKDLRMTPLPCLGQLTTLVHFHRRTLASAIQRDFIRCLLPHLSGARLAAMEEGEA</sequence>
<dbReference type="InterPro" id="IPR005119">
    <property type="entry name" value="LysR_subst-bd"/>
</dbReference>
<name>A0A1I1LGX8_9GAMM</name>
<keyword evidence="3" id="KW-0238">DNA-binding</keyword>
<keyword evidence="7" id="KW-1185">Reference proteome</keyword>
<evidence type="ECO:0000256" key="4">
    <source>
        <dbReference type="ARBA" id="ARBA00023163"/>
    </source>
</evidence>
<dbReference type="EMBL" id="FOLY01000005">
    <property type="protein sequence ID" value="SFC72206.1"/>
    <property type="molecule type" value="Genomic_DNA"/>
</dbReference>
<dbReference type="Gene3D" id="1.10.10.10">
    <property type="entry name" value="Winged helix-like DNA-binding domain superfamily/Winged helix DNA-binding domain"/>
    <property type="match status" value="1"/>
</dbReference>
<dbReference type="Gene3D" id="3.40.190.10">
    <property type="entry name" value="Periplasmic binding protein-like II"/>
    <property type="match status" value="2"/>
</dbReference>
<keyword evidence="2" id="KW-0805">Transcription regulation</keyword>
<dbReference type="PANTHER" id="PTHR30126">
    <property type="entry name" value="HTH-TYPE TRANSCRIPTIONAL REGULATOR"/>
    <property type="match status" value="1"/>
</dbReference>
<dbReference type="InterPro" id="IPR036388">
    <property type="entry name" value="WH-like_DNA-bd_sf"/>
</dbReference>
<dbReference type="STRING" id="402385.SAMN05421848_2449"/>
<protein>
    <submittedName>
        <fullName evidence="6">LysR family transcriptional regulator, cys regulon transcriptional activator</fullName>
    </submittedName>
</protein>
<dbReference type="GO" id="GO:0019344">
    <property type="term" value="P:cysteine biosynthetic process"/>
    <property type="evidence" value="ECO:0007669"/>
    <property type="project" value="TreeGrafter"/>
</dbReference>
<accession>A0A1I1LGX8</accession>
<dbReference type="RefSeq" id="WP_090134442.1">
    <property type="nucleotide sequence ID" value="NZ_FOLY01000005.1"/>
</dbReference>
<dbReference type="PANTHER" id="PTHR30126:SF6">
    <property type="entry name" value="HTH-TYPE TRANSCRIPTIONAL REGULATOR CYSB-RELATED"/>
    <property type="match status" value="1"/>
</dbReference>
<gene>
    <name evidence="6" type="ORF">SAMN05421848_2449</name>
</gene>
<evidence type="ECO:0000256" key="1">
    <source>
        <dbReference type="ARBA" id="ARBA00009437"/>
    </source>
</evidence>
<dbReference type="Pfam" id="PF03466">
    <property type="entry name" value="LysR_substrate"/>
    <property type="match status" value="1"/>
</dbReference>
<dbReference type="InterPro" id="IPR000847">
    <property type="entry name" value="LysR_HTH_N"/>
</dbReference>
<evidence type="ECO:0000313" key="7">
    <source>
        <dbReference type="Proteomes" id="UP000199046"/>
    </source>
</evidence>
<dbReference type="PRINTS" id="PR00039">
    <property type="entry name" value="HTHLYSR"/>
</dbReference>
<dbReference type="Pfam" id="PF00126">
    <property type="entry name" value="HTH_1"/>
    <property type="match status" value="1"/>
</dbReference>
<dbReference type="InterPro" id="IPR036390">
    <property type="entry name" value="WH_DNA-bd_sf"/>
</dbReference>
<dbReference type="GO" id="GO:0003700">
    <property type="term" value="F:DNA-binding transcription factor activity"/>
    <property type="evidence" value="ECO:0007669"/>
    <property type="project" value="InterPro"/>
</dbReference>
<evidence type="ECO:0000313" key="6">
    <source>
        <dbReference type="EMBL" id="SFC72206.1"/>
    </source>
</evidence>
<dbReference type="AlphaFoldDB" id="A0A1I1LGX8"/>
<dbReference type="Proteomes" id="UP000199046">
    <property type="component" value="Unassembled WGS sequence"/>
</dbReference>
<dbReference type="GO" id="GO:0000976">
    <property type="term" value="F:transcription cis-regulatory region binding"/>
    <property type="evidence" value="ECO:0007669"/>
    <property type="project" value="TreeGrafter"/>
</dbReference>
<organism evidence="6 7">
    <name type="scientific">Kushneria avicenniae</name>
    <dbReference type="NCBI Taxonomy" id="402385"/>
    <lineage>
        <taxon>Bacteria</taxon>
        <taxon>Pseudomonadati</taxon>
        <taxon>Pseudomonadota</taxon>
        <taxon>Gammaproteobacteria</taxon>
        <taxon>Oceanospirillales</taxon>
        <taxon>Halomonadaceae</taxon>
        <taxon>Kushneria</taxon>
    </lineage>
</organism>
<comment type="similarity">
    <text evidence="1">Belongs to the LysR transcriptional regulatory family.</text>
</comment>
<feature type="domain" description="HTH lysR-type" evidence="5">
    <location>
        <begin position="1"/>
        <end position="59"/>
    </location>
</feature>
<evidence type="ECO:0000256" key="3">
    <source>
        <dbReference type="ARBA" id="ARBA00023125"/>
    </source>
</evidence>
<evidence type="ECO:0000256" key="2">
    <source>
        <dbReference type="ARBA" id="ARBA00023015"/>
    </source>
</evidence>
<keyword evidence="4" id="KW-0804">Transcription</keyword>
<dbReference type="FunFam" id="1.10.10.10:FF:000001">
    <property type="entry name" value="LysR family transcriptional regulator"/>
    <property type="match status" value="1"/>
</dbReference>
<dbReference type="PROSITE" id="PS50931">
    <property type="entry name" value="HTH_LYSR"/>
    <property type="match status" value="1"/>
</dbReference>
<dbReference type="SUPFAM" id="SSF53850">
    <property type="entry name" value="Periplasmic binding protein-like II"/>
    <property type="match status" value="1"/>
</dbReference>
<evidence type="ECO:0000259" key="5">
    <source>
        <dbReference type="PROSITE" id="PS50931"/>
    </source>
</evidence>
<proteinExistence type="inferred from homology"/>